<dbReference type="RefSeq" id="XP_033658668.1">
    <property type="nucleotide sequence ID" value="XM_033800532.1"/>
</dbReference>
<protein>
    <submittedName>
        <fullName evidence="3">Uncharacterized protein</fullName>
    </submittedName>
</protein>
<dbReference type="Proteomes" id="UP000800097">
    <property type="component" value="Unassembled WGS sequence"/>
</dbReference>
<keyword evidence="1" id="KW-0175">Coiled coil</keyword>
<dbReference type="AlphaFoldDB" id="A0A6A6JWZ0"/>
<name>A0A6A6JWZ0_WESOR</name>
<evidence type="ECO:0000313" key="4">
    <source>
        <dbReference type="Proteomes" id="UP000800097"/>
    </source>
</evidence>
<feature type="coiled-coil region" evidence="1">
    <location>
        <begin position="94"/>
        <end position="190"/>
    </location>
</feature>
<keyword evidence="4" id="KW-1185">Reference proteome</keyword>
<evidence type="ECO:0000256" key="1">
    <source>
        <dbReference type="SAM" id="Coils"/>
    </source>
</evidence>
<evidence type="ECO:0000313" key="3">
    <source>
        <dbReference type="EMBL" id="KAF2281131.1"/>
    </source>
</evidence>
<evidence type="ECO:0000256" key="2">
    <source>
        <dbReference type="SAM" id="MobiDB-lite"/>
    </source>
</evidence>
<feature type="compositionally biased region" description="Polar residues" evidence="2">
    <location>
        <begin position="209"/>
        <end position="220"/>
    </location>
</feature>
<reference evidence="3" key="1">
    <citation type="journal article" date="2020" name="Stud. Mycol.">
        <title>101 Dothideomycetes genomes: a test case for predicting lifestyles and emergence of pathogens.</title>
        <authorList>
            <person name="Haridas S."/>
            <person name="Albert R."/>
            <person name="Binder M."/>
            <person name="Bloem J."/>
            <person name="Labutti K."/>
            <person name="Salamov A."/>
            <person name="Andreopoulos B."/>
            <person name="Baker S."/>
            <person name="Barry K."/>
            <person name="Bills G."/>
            <person name="Bluhm B."/>
            <person name="Cannon C."/>
            <person name="Castanera R."/>
            <person name="Culley D."/>
            <person name="Daum C."/>
            <person name="Ezra D."/>
            <person name="Gonzalez J."/>
            <person name="Henrissat B."/>
            <person name="Kuo A."/>
            <person name="Liang C."/>
            <person name="Lipzen A."/>
            <person name="Lutzoni F."/>
            <person name="Magnuson J."/>
            <person name="Mondo S."/>
            <person name="Nolan M."/>
            <person name="Ohm R."/>
            <person name="Pangilinan J."/>
            <person name="Park H.-J."/>
            <person name="Ramirez L."/>
            <person name="Alfaro M."/>
            <person name="Sun H."/>
            <person name="Tritt A."/>
            <person name="Yoshinaga Y."/>
            <person name="Zwiers L.-H."/>
            <person name="Turgeon B."/>
            <person name="Goodwin S."/>
            <person name="Spatafora J."/>
            <person name="Crous P."/>
            <person name="Grigoriev I."/>
        </authorList>
    </citation>
    <scope>NUCLEOTIDE SEQUENCE</scope>
    <source>
        <strain evidence="3">CBS 379.55</strain>
    </source>
</reference>
<organism evidence="3 4">
    <name type="scientific">Westerdykella ornata</name>
    <dbReference type="NCBI Taxonomy" id="318751"/>
    <lineage>
        <taxon>Eukaryota</taxon>
        <taxon>Fungi</taxon>
        <taxon>Dikarya</taxon>
        <taxon>Ascomycota</taxon>
        <taxon>Pezizomycotina</taxon>
        <taxon>Dothideomycetes</taxon>
        <taxon>Pleosporomycetidae</taxon>
        <taxon>Pleosporales</taxon>
        <taxon>Sporormiaceae</taxon>
        <taxon>Westerdykella</taxon>
    </lineage>
</organism>
<sequence length="266" mass="30326">MCGQTHPYESQYCPKIKSVPTLLEHFNRNWYQEHAGLGGLFPWEKGADKRMQEHALGFWNYQSKSDVEKVQDYIHDDEDDFVTLKDAHSPAPDVPELLARIEALEMQAKKDREEVENCRVDAQLATHELKQLKDEVQALKAQVEKPTDWSKEMLELRVDLTKLKLATDGIEELVQQVTEFKREVHDLTFNKRRATDPVKHSGMIPPTHMSLNRADSSVTENDSKAVKAPSNANKTPRTAGNSREATSRTKPGSHLEFNFSWSTGNT</sequence>
<gene>
    <name evidence="3" type="ORF">EI97DRAFT_454350</name>
</gene>
<proteinExistence type="predicted"/>
<dbReference type="EMBL" id="ML986484">
    <property type="protein sequence ID" value="KAF2281131.1"/>
    <property type="molecule type" value="Genomic_DNA"/>
</dbReference>
<accession>A0A6A6JWZ0</accession>
<feature type="compositionally biased region" description="Polar residues" evidence="2">
    <location>
        <begin position="230"/>
        <end position="250"/>
    </location>
</feature>
<feature type="region of interest" description="Disordered" evidence="2">
    <location>
        <begin position="196"/>
        <end position="266"/>
    </location>
</feature>
<dbReference type="GeneID" id="54553707"/>